<gene>
    <name evidence="2" type="ORF">KWG56_15920</name>
</gene>
<dbReference type="GeneID" id="94376776"/>
<accession>A0ABX8TFQ4</accession>
<organism evidence="2 3">
    <name type="scientific">Brevundimonas nasdae</name>
    <dbReference type="NCBI Taxonomy" id="172043"/>
    <lineage>
        <taxon>Bacteria</taxon>
        <taxon>Pseudomonadati</taxon>
        <taxon>Pseudomonadota</taxon>
        <taxon>Alphaproteobacteria</taxon>
        <taxon>Caulobacterales</taxon>
        <taxon>Caulobacteraceae</taxon>
        <taxon>Brevundimonas</taxon>
    </lineage>
</organism>
<feature type="compositionally biased region" description="Polar residues" evidence="1">
    <location>
        <begin position="58"/>
        <end position="67"/>
    </location>
</feature>
<evidence type="ECO:0000256" key="1">
    <source>
        <dbReference type="SAM" id="MobiDB-lite"/>
    </source>
</evidence>
<protein>
    <recommendedName>
        <fullName evidence="4">Peptidase A2 domain-containing protein</fullName>
    </recommendedName>
</protein>
<evidence type="ECO:0000313" key="2">
    <source>
        <dbReference type="EMBL" id="QYC10028.1"/>
    </source>
</evidence>
<keyword evidence="3" id="KW-1185">Reference proteome</keyword>
<reference evidence="2 3" key="1">
    <citation type="submission" date="2021-07" db="EMBL/GenBank/DDBJ databases">
        <title>Isolation and characterization of bacteria from a gold mining with a capacity of golden bioaccumulation.</title>
        <authorList>
            <person name="Yang X.J."/>
        </authorList>
    </citation>
    <scope>NUCLEOTIDE SEQUENCE [LARGE SCALE GENOMIC DNA]</scope>
    <source>
        <strain evidence="2 3">Au29</strain>
    </source>
</reference>
<dbReference type="EMBL" id="CP080034">
    <property type="protein sequence ID" value="QYC10028.1"/>
    <property type="molecule type" value="Genomic_DNA"/>
</dbReference>
<evidence type="ECO:0000313" key="3">
    <source>
        <dbReference type="Proteomes" id="UP000824334"/>
    </source>
</evidence>
<dbReference type="Proteomes" id="UP000824334">
    <property type="component" value="Chromosome"/>
</dbReference>
<proteinExistence type="predicted"/>
<evidence type="ECO:0008006" key="4">
    <source>
        <dbReference type="Google" id="ProtNLM"/>
    </source>
</evidence>
<name>A0ABX8TFQ4_9CAUL</name>
<feature type="region of interest" description="Disordered" evidence="1">
    <location>
        <begin position="41"/>
        <end position="73"/>
    </location>
</feature>
<dbReference type="RefSeq" id="WP_219352876.1">
    <property type="nucleotide sequence ID" value="NZ_CBFGPT010000009.1"/>
</dbReference>
<sequence>MNTLAAEELTFGTFNPGAYMAIDDLRLSAVVDPGAKPSILRAGRRAGPAPDREMVMQGDQSALTRSSPARRRD</sequence>